<proteinExistence type="inferred from homology"/>
<dbReference type="InterPro" id="IPR005024">
    <property type="entry name" value="Snf7_fam"/>
</dbReference>
<evidence type="ECO:0000313" key="6">
    <source>
        <dbReference type="Proteomes" id="UP001603857"/>
    </source>
</evidence>
<dbReference type="GO" id="GO:0005768">
    <property type="term" value="C:endosome"/>
    <property type="evidence" value="ECO:0007669"/>
    <property type="project" value="UniProtKB-SubCell"/>
</dbReference>
<evidence type="ECO:0000256" key="1">
    <source>
        <dbReference type="ARBA" id="ARBA00004177"/>
    </source>
</evidence>
<evidence type="ECO:0000313" key="5">
    <source>
        <dbReference type="EMBL" id="KAL2321361.1"/>
    </source>
</evidence>
<evidence type="ECO:0000256" key="2">
    <source>
        <dbReference type="ARBA" id="ARBA00006190"/>
    </source>
</evidence>
<dbReference type="PANTHER" id="PTHR22761:SF10">
    <property type="entry name" value="GH13992P"/>
    <property type="match status" value="1"/>
</dbReference>
<feature type="region of interest" description="Disordered" evidence="4">
    <location>
        <begin position="163"/>
        <end position="204"/>
    </location>
</feature>
<comment type="caution">
    <text evidence="5">The sequence shown here is derived from an EMBL/GenBank/DDBJ whole genome shotgun (WGS) entry which is preliminary data.</text>
</comment>
<comment type="subcellular location">
    <subcellularLocation>
        <location evidence="1">Endosome</location>
    </subcellularLocation>
</comment>
<dbReference type="Proteomes" id="UP001603857">
    <property type="component" value="Unassembled WGS sequence"/>
</dbReference>
<comment type="similarity">
    <text evidence="2">Belongs to the SNF7 family.</text>
</comment>
<dbReference type="AlphaFoldDB" id="A0ABD1LD04"/>
<evidence type="ECO:0000256" key="3">
    <source>
        <dbReference type="ARBA" id="ARBA00022753"/>
    </source>
</evidence>
<evidence type="ECO:0000256" key="4">
    <source>
        <dbReference type="SAM" id="MobiDB-lite"/>
    </source>
</evidence>
<name>A0ABD1LD04_9FABA</name>
<sequence length="204" mass="23251">MFNKILSFAKPKQENNAAVTDKLNKTLGMLEKKEELLLRKRSAEEEKAKTFIREKNKRGATQCLMRKKLYDQQIQQILNFQLRIHDQMIMLEGATVTADTIDALRTGAATMKAMQKETNIDDVDMTMTEINEQTENMRQIQEAISAPIELEGAELEKQLLQPATTAPVAPVQNPDRWQPTRRVSSKSTPEEDDELANLQAEMAF</sequence>
<dbReference type="GO" id="GO:0016192">
    <property type="term" value="P:vesicle-mediated transport"/>
    <property type="evidence" value="ECO:0007669"/>
    <property type="project" value="UniProtKB-ARBA"/>
</dbReference>
<dbReference type="EMBL" id="JBGMDY010000010">
    <property type="protein sequence ID" value="KAL2321361.1"/>
    <property type="molecule type" value="Genomic_DNA"/>
</dbReference>
<reference evidence="5 6" key="1">
    <citation type="submission" date="2024-08" db="EMBL/GenBank/DDBJ databases">
        <title>Insights into the chromosomal genome structure of Flemingia macrophylla.</title>
        <authorList>
            <person name="Ding Y."/>
            <person name="Zhao Y."/>
            <person name="Bi W."/>
            <person name="Wu M."/>
            <person name="Zhao G."/>
            <person name="Gong Y."/>
            <person name="Li W."/>
            <person name="Zhang P."/>
        </authorList>
    </citation>
    <scope>NUCLEOTIDE SEQUENCE [LARGE SCALE GENOMIC DNA]</scope>
    <source>
        <strain evidence="5">DYQJB</strain>
        <tissue evidence="5">Leaf</tissue>
    </source>
</reference>
<keyword evidence="3" id="KW-0967">Endosome</keyword>
<protein>
    <submittedName>
        <fullName evidence="5">Uncharacterized protein</fullName>
    </submittedName>
</protein>
<gene>
    <name evidence="5" type="ORF">Fmac_030330</name>
</gene>
<organism evidence="5 6">
    <name type="scientific">Flemingia macrophylla</name>
    <dbReference type="NCBI Taxonomy" id="520843"/>
    <lineage>
        <taxon>Eukaryota</taxon>
        <taxon>Viridiplantae</taxon>
        <taxon>Streptophyta</taxon>
        <taxon>Embryophyta</taxon>
        <taxon>Tracheophyta</taxon>
        <taxon>Spermatophyta</taxon>
        <taxon>Magnoliopsida</taxon>
        <taxon>eudicotyledons</taxon>
        <taxon>Gunneridae</taxon>
        <taxon>Pentapetalae</taxon>
        <taxon>rosids</taxon>
        <taxon>fabids</taxon>
        <taxon>Fabales</taxon>
        <taxon>Fabaceae</taxon>
        <taxon>Papilionoideae</taxon>
        <taxon>50 kb inversion clade</taxon>
        <taxon>NPAAA clade</taxon>
        <taxon>indigoferoid/millettioid clade</taxon>
        <taxon>Phaseoleae</taxon>
        <taxon>Flemingia</taxon>
    </lineage>
</organism>
<accession>A0ABD1LD04</accession>
<dbReference type="Pfam" id="PF03357">
    <property type="entry name" value="Snf7"/>
    <property type="match status" value="1"/>
</dbReference>
<keyword evidence="6" id="KW-1185">Reference proteome</keyword>
<dbReference type="Gene3D" id="1.10.287.1060">
    <property type="entry name" value="ESAT-6-like"/>
    <property type="match status" value="1"/>
</dbReference>
<dbReference type="PANTHER" id="PTHR22761">
    <property type="entry name" value="CHARGED MULTIVESICULAR BODY PROTEIN"/>
    <property type="match status" value="1"/>
</dbReference>